<dbReference type="GO" id="GO:0005783">
    <property type="term" value="C:endoplasmic reticulum"/>
    <property type="evidence" value="ECO:0007669"/>
    <property type="project" value="InterPro"/>
</dbReference>
<evidence type="ECO:0000313" key="10">
    <source>
        <dbReference type="Proteomes" id="UP000250572"/>
    </source>
</evidence>
<feature type="domain" description="PHTF1/2 N-terminal" evidence="8">
    <location>
        <begin position="191"/>
        <end position="286"/>
    </location>
</feature>
<keyword evidence="4 7" id="KW-0472">Membrane</keyword>
<dbReference type="PANTHER" id="PTHR12680">
    <property type="entry name" value="PUTATIVE HOMEODOMAIN TRANSCRIPTION FACTOR PHTF"/>
    <property type="match status" value="1"/>
</dbReference>
<feature type="region of interest" description="Disordered" evidence="6">
    <location>
        <begin position="366"/>
        <end position="462"/>
    </location>
</feature>
<feature type="compositionally biased region" description="Basic and acidic residues" evidence="6">
    <location>
        <begin position="392"/>
        <end position="402"/>
    </location>
</feature>
<feature type="compositionally biased region" description="Polar residues" evidence="6">
    <location>
        <begin position="315"/>
        <end position="331"/>
    </location>
</feature>
<evidence type="ECO:0000256" key="6">
    <source>
        <dbReference type="SAM" id="MobiDB-lite"/>
    </source>
</evidence>
<protein>
    <recommendedName>
        <fullName evidence="8">PHTF1/2 N-terminal domain-containing protein</fullName>
    </recommendedName>
</protein>
<evidence type="ECO:0000256" key="7">
    <source>
        <dbReference type="SAM" id="Phobius"/>
    </source>
</evidence>
<keyword evidence="3 7" id="KW-1133">Transmembrane helix</keyword>
<keyword evidence="5" id="KW-0325">Glycoprotein</keyword>
<evidence type="ECO:0000256" key="5">
    <source>
        <dbReference type="ARBA" id="ARBA00023180"/>
    </source>
</evidence>
<evidence type="ECO:0000256" key="3">
    <source>
        <dbReference type="ARBA" id="ARBA00022989"/>
    </source>
</evidence>
<gene>
    <name evidence="9" type="ORF">CCH79_00018425</name>
</gene>
<keyword evidence="2 7" id="KW-0812">Transmembrane</keyword>
<name>A0A315VJR4_GAMAF</name>
<feature type="compositionally biased region" description="Low complexity" evidence="6">
    <location>
        <begin position="482"/>
        <end position="495"/>
    </location>
</feature>
<feature type="transmembrane region" description="Helical" evidence="7">
    <location>
        <begin position="231"/>
        <end position="252"/>
    </location>
</feature>
<dbReference type="Pfam" id="PF12129">
    <property type="entry name" value="PHTF1-2_N"/>
    <property type="match status" value="2"/>
</dbReference>
<proteinExistence type="predicted"/>
<feature type="compositionally biased region" description="Basic and acidic residues" evidence="6">
    <location>
        <begin position="496"/>
        <end position="505"/>
    </location>
</feature>
<dbReference type="GO" id="GO:0016020">
    <property type="term" value="C:membrane"/>
    <property type="evidence" value="ECO:0007669"/>
    <property type="project" value="UniProtKB-SubCell"/>
</dbReference>
<feature type="domain" description="PHTF1/2 N-terminal" evidence="8">
    <location>
        <begin position="136"/>
        <end position="164"/>
    </location>
</feature>
<feature type="transmembrane region" description="Helical" evidence="7">
    <location>
        <begin position="770"/>
        <end position="791"/>
    </location>
</feature>
<evidence type="ECO:0000256" key="4">
    <source>
        <dbReference type="ARBA" id="ARBA00023136"/>
    </source>
</evidence>
<feature type="region of interest" description="Disordered" evidence="6">
    <location>
        <begin position="480"/>
        <end position="506"/>
    </location>
</feature>
<keyword evidence="10" id="KW-1185">Reference proteome</keyword>
<dbReference type="STRING" id="33528.ENSGAFP00000027333"/>
<comment type="subcellular location">
    <subcellularLocation>
        <location evidence="1">Membrane</location>
        <topology evidence="1">Multi-pass membrane protein</topology>
    </subcellularLocation>
</comment>
<dbReference type="Proteomes" id="UP000250572">
    <property type="component" value="Unassembled WGS sequence"/>
</dbReference>
<dbReference type="PANTHER" id="PTHR12680:SF2">
    <property type="entry name" value="PROTEIN PHTF2"/>
    <property type="match status" value="1"/>
</dbReference>
<evidence type="ECO:0000256" key="2">
    <source>
        <dbReference type="ARBA" id="ARBA00022692"/>
    </source>
</evidence>
<evidence type="ECO:0000313" key="9">
    <source>
        <dbReference type="EMBL" id="PWA19393.1"/>
    </source>
</evidence>
<sequence>MRMRMPSKTQTGRKMRNQFHCTWNEEEEMIMIEVVGREDKPSLGYEARPEIGAYDQQIWEKSVEQREIKSSSVILCHFSVSTHLSGFISPLSDSHSFDSMSLHHRFFSAQQSLSIIKQHGGRVDGGRGEVGRMIYQNSEGLRNKPKKTGHLKPDLIDVDLVRGDDRNWKHLLTHFWALLKDNELKPVWFSGSAFAKAKPESPWTSLTRKGIVRVVFFPFFYRWWIQVTSKGIFLLLLALYLLQVAAAALYVSVSQPHGIPATEVFGATWLMLLLGTVHCQIVSTRTPKPTSSSGGKRRRKLRKASQMEVHREGDGSSTTDNTQEGAPHSHSASTTYSLGAFFQDFWHDICKAGSKKSKLSIDKSTETDNGYVSLDGRVTNRSSEEGLQLQEQRCDPPTRPDEVCWTPHIQSSHSHAPHSSGLLLAGSNKEPVSEASSEEDPEASYSALRRASERKNSDCTLRNRKSTHLYKKHYAVEDVPKSGTSCSSRCSSMRTQDSESTRHESETEDLMWEDFLHCAECRSSCTSETEGEGGGTSVCPPSKKEYRDDPFHQSHIPWLHSSNPGLERVSAIVWEGNECKKADMSVLEISGMIMNRVSGNLSICGRKLTSYRVNHADIPLCVQVNLYTPGIGYQVFGNLVSVTLGLTPFVYRLIQYCDLDQFTTLSANQILSVVLGGGSESDALVITMVTLSFLVRVCLIWLFFFLLSVAERTYKQRLLFAKLFGHLTSARRARKSEVPHFRLKKVQNIKMWLSLRSYLKRRGPQRSVDVIVSSAFLLTLSVVFICCAQLLHVHETFLEYHYNWELVIWCTSLSLFLLRFVTLGSETSKKYSNTSILLTEQINLYLKMEKKPNKKEELTLVNNVLKLATKLLKELDTPFRLYGLTMNPLLYNITQVVILSAVSGVISDLLGFNLKAKHEE</sequence>
<feature type="transmembrane region" description="Helical" evidence="7">
    <location>
        <begin position="683"/>
        <end position="707"/>
    </location>
</feature>
<reference evidence="9 10" key="1">
    <citation type="journal article" date="2018" name="G3 (Bethesda)">
        <title>A High-Quality Reference Genome for the Invasive Mosquitofish Gambusia affinis Using a Chicago Library.</title>
        <authorList>
            <person name="Hoffberg S.L."/>
            <person name="Troendle N.J."/>
            <person name="Glenn T.C."/>
            <person name="Mahmud O."/>
            <person name="Louha S."/>
            <person name="Chalopin D."/>
            <person name="Bennetzen J.L."/>
            <person name="Mauricio R."/>
        </authorList>
    </citation>
    <scope>NUCLEOTIDE SEQUENCE [LARGE SCALE GENOMIC DNA]</scope>
    <source>
        <strain evidence="9">NE01/NJP1002.9</strain>
        <tissue evidence="9">Muscle</tissue>
    </source>
</reference>
<evidence type="ECO:0000259" key="8">
    <source>
        <dbReference type="Pfam" id="PF12129"/>
    </source>
</evidence>
<organism evidence="9 10">
    <name type="scientific">Gambusia affinis</name>
    <name type="common">Western mosquitofish</name>
    <name type="synonym">Heterandria affinis</name>
    <dbReference type="NCBI Taxonomy" id="33528"/>
    <lineage>
        <taxon>Eukaryota</taxon>
        <taxon>Metazoa</taxon>
        <taxon>Chordata</taxon>
        <taxon>Craniata</taxon>
        <taxon>Vertebrata</taxon>
        <taxon>Euteleostomi</taxon>
        <taxon>Actinopterygii</taxon>
        <taxon>Neopterygii</taxon>
        <taxon>Teleostei</taxon>
        <taxon>Neoteleostei</taxon>
        <taxon>Acanthomorphata</taxon>
        <taxon>Ovalentaria</taxon>
        <taxon>Atherinomorphae</taxon>
        <taxon>Cyprinodontiformes</taxon>
        <taxon>Poeciliidae</taxon>
        <taxon>Poeciliinae</taxon>
        <taxon>Gambusia</taxon>
    </lineage>
</organism>
<feature type="region of interest" description="Disordered" evidence="6">
    <location>
        <begin position="284"/>
        <end position="331"/>
    </location>
</feature>
<feature type="transmembrane region" description="Helical" evidence="7">
    <location>
        <begin position="803"/>
        <end position="821"/>
    </location>
</feature>
<accession>A0A315VJR4</accession>
<evidence type="ECO:0000256" key="1">
    <source>
        <dbReference type="ARBA" id="ARBA00004141"/>
    </source>
</evidence>
<dbReference type="InterPro" id="IPR021980">
    <property type="entry name" value="PHTF1/2_N"/>
</dbReference>
<dbReference type="AlphaFoldDB" id="A0A315VJR4"/>
<comment type="caution">
    <text evidence="9">The sequence shown here is derived from an EMBL/GenBank/DDBJ whole genome shotgun (WGS) entry which is preliminary data.</text>
</comment>
<feature type="non-terminal residue" evidence="9">
    <location>
        <position position="920"/>
    </location>
</feature>
<dbReference type="EMBL" id="NHOQ01002139">
    <property type="protein sequence ID" value="PWA19393.1"/>
    <property type="molecule type" value="Genomic_DNA"/>
</dbReference>
<dbReference type="InterPro" id="IPR039775">
    <property type="entry name" value="PHTF1/2"/>
</dbReference>
<feature type="transmembrane region" description="Helical" evidence="7">
    <location>
        <begin position="889"/>
        <end position="912"/>
    </location>
</feature>